<dbReference type="VEuPathDB" id="FungiDB:BO97DRAFT_3518"/>
<dbReference type="Gene3D" id="3.30.420.150">
    <property type="entry name" value="Exopolyphosphatase. Domain 2"/>
    <property type="match status" value="1"/>
</dbReference>
<dbReference type="OrthoDB" id="2985014at2759"/>
<gene>
    <name evidence="3" type="ORF">BO97DRAFT_3518</name>
</gene>
<dbReference type="STRING" id="1450537.A0A395IAR1"/>
<dbReference type="InterPro" id="IPR003695">
    <property type="entry name" value="Ppx_GppA_N"/>
</dbReference>
<evidence type="ECO:0000313" key="4">
    <source>
        <dbReference type="Proteomes" id="UP000248961"/>
    </source>
</evidence>
<evidence type="ECO:0000259" key="2">
    <source>
        <dbReference type="Pfam" id="PF23566"/>
    </source>
</evidence>
<dbReference type="EMBL" id="KZ824267">
    <property type="protein sequence ID" value="RAL17267.1"/>
    <property type="molecule type" value="Genomic_DNA"/>
</dbReference>
<sequence length="579" mass="62557">MAETPTPNPELYGIVDMGSNGIRFSITDLSPPTARIMPIIYQDRAGISLYDAQFSGEERGPIPPAIIEQVVDRLVHFRATCNDFCVPDANTYVLATEATRTAPNSEAFRARIRAATGWDVRLLSKEDEGRIGALGIASSAASVAGIAMDLGGGSTQITWVLEEDGVVTTSPKGSFSFPYGAAALSRLLAEAQGRNGGVQALKEEMVGQFREAYNQLGVPESLSHRGSSSSSSSTGFNLYLCGGGFRGWGYVLMKAAALKSEEPYPIPIINGFRVRRADFDDTVSVLDLVGNPDADGNADASRIYGVSKRRASQIPAVAVLVDVIMAALPDISHIQFCQGGVREGFLYDRLPTEVRALDPLLAATRPYAPPSAQVIASLLQAALPATPSPIAAFCAPPSFSRNLLAALANLLYVHAKVPRESRAAAALHSTSTGILAATNCLSHVERALIALVLCERWEGDLAPTDEVFYRQLRRCVSKDEAWWCRYLGGVAAIIGDVYPAGREPEAQWRVRFETEWSSVEKKKGDRDVLRLKVRRGDAATSVLQEILKGRAEDLEKVGKKKNWVHDHGVKVKVDMLSSV</sequence>
<dbReference type="PANTHER" id="PTHR30005:SF0">
    <property type="entry name" value="RETROGRADE REGULATION PROTEIN 2"/>
    <property type="match status" value="1"/>
</dbReference>
<dbReference type="Gene3D" id="3.30.420.40">
    <property type="match status" value="1"/>
</dbReference>
<keyword evidence="4" id="KW-1185">Reference proteome</keyword>
<dbReference type="Proteomes" id="UP000248961">
    <property type="component" value="Unassembled WGS sequence"/>
</dbReference>
<reference evidence="3 4" key="1">
    <citation type="submission" date="2018-02" db="EMBL/GenBank/DDBJ databases">
        <title>The genomes of Aspergillus section Nigri reveals drivers in fungal speciation.</title>
        <authorList>
            <consortium name="DOE Joint Genome Institute"/>
            <person name="Vesth T.C."/>
            <person name="Nybo J."/>
            <person name="Theobald S."/>
            <person name="Brandl J."/>
            <person name="Frisvad J.C."/>
            <person name="Nielsen K.F."/>
            <person name="Lyhne E.K."/>
            <person name="Kogle M.E."/>
            <person name="Kuo A."/>
            <person name="Riley R."/>
            <person name="Clum A."/>
            <person name="Nolan M."/>
            <person name="Lipzen A."/>
            <person name="Salamov A."/>
            <person name="Henrissat B."/>
            <person name="Wiebenga A."/>
            <person name="De vries R.P."/>
            <person name="Grigoriev I.V."/>
            <person name="Mortensen U.H."/>
            <person name="Andersen M.R."/>
            <person name="Baker S.E."/>
        </authorList>
    </citation>
    <scope>NUCLEOTIDE SEQUENCE [LARGE SCALE GENOMIC DNA]</scope>
    <source>
        <strain evidence="3 4">CBS 101889</strain>
    </source>
</reference>
<dbReference type="InterPro" id="IPR043129">
    <property type="entry name" value="ATPase_NBD"/>
</dbReference>
<dbReference type="Gene3D" id="1.10.3210.10">
    <property type="entry name" value="Hypothetical protein af1432"/>
    <property type="match status" value="1"/>
</dbReference>
<dbReference type="InterPro" id="IPR057512">
    <property type="entry name" value="RTG2_C"/>
</dbReference>
<accession>A0A395IAR1</accession>
<feature type="domain" description="RTG2 C-terminal" evidence="2">
    <location>
        <begin position="358"/>
        <end position="574"/>
    </location>
</feature>
<dbReference type="Pfam" id="PF02541">
    <property type="entry name" value="Ppx-GppA"/>
    <property type="match status" value="1"/>
</dbReference>
<feature type="domain" description="Ppx/GppA phosphatase N-terminal" evidence="1">
    <location>
        <begin position="35"/>
        <end position="352"/>
    </location>
</feature>
<dbReference type="RefSeq" id="XP_025556421.1">
    <property type="nucleotide sequence ID" value="XM_025691996.1"/>
</dbReference>
<evidence type="ECO:0000313" key="3">
    <source>
        <dbReference type="EMBL" id="RAL17267.1"/>
    </source>
</evidence>
<evidence type="ECO:0000259" key="1">
    <source>
        <dbReference type="Pfam" id="PF02541"/>
    </source>
</evidence>
<dbReference type="InterPro" id="IPR050273">
    <property type="entry name" value="GppA/Ppx_hydrolase"/>
</dbReference>
<organism evidence="3 4">
    <name type="scientific">Aspergillus homomorphus (strain CBS 101889)</name>
    <dbReference type="NCBI Taxonomy" id="1450537"/>
    <lineage>
        <taxon>Eukaryota</taxon>
        <taxon>Fungi</taxon>
        <taxon>Dikarya</taxon>
        <taxon>Ascomycota</taxon>
        <taxon>Pezizomycotina</taxon>
        <taxon>Eurotiomycetes</taxon>
        <taxon>Eurotiomycetidae</taxon>
        <taxon>Eurotiales</taxon>
        <taxon>Aspergillaceae</taxon>
        <taxon>Aspergillus</taxon>
        <taxon>Aspergillus subgen. Circumdati</taxon>
    </lineage>
</organism>
<protein>
    <submittedName>
        <fullName evidence="3">Retrograde regulation protein 2</fullName>
    </submittedName>
</protein>
<proteinExistence type="predicted"/>
<dbReference type="GeneID" id="37196285"/>
<dbReference type="PANTHER" id="PTHR30005">
    <property type="entry name" value="EXOPOLYPHOSPHATASE"/>
    <property type="match status" value="1"/>
</dbReference>
<dbReference type="Pfam" id="PF23566">
    <property type="entry name" value="RTG2_C"/>
    <property type="match status" value="1"/>
</dbReference>
<name>A0A395IAR1_ASPHC</name>
<dbReference type="FunFam" id="3.30.420.40:FF:000191">
    <property type="entry name" value="Retrograde regulation protein 2"/>
    <property type="match status" value="1"/>
</dbReference>
<dbReference type="SUPFAM" id="SSF53067">
    <property type="entry name" value="Actin-like ATPase domain"/>
    <property type="match status" value="2"/>
</dbReference>
<dbReference type="AlphaFoldDB" id="A0A395IAR1"/>
<dbReference type="GO" id="GO:0006357">
    <property type="term" value="P:regulation of transcription by RNA polymerase II"/>
    <property type="evidence" value="ECO:0007669"/>
    <property type="project" value="TreeGrafter"/>
</dbReference>